<accession>C8VHG8</accession>
<dbReference type="HOGENOM" id="CLU_2250134_0_0_1"/>
<feature type="region of interest" description="Disordered" evidence="1">
    <location>
        <begin position="74"/>
        <end position="98"/>
    </location>
</feature>
<dbReference type="InParanoid" id="Q5AQ98"/>
<accession>Q5AQ98</accession>
<dbReference type="KEGG" id="ani:ANIA_09532"/>
<organism evidence="2 3">
    <name type="scientific">Emericella nidulans (strain FGSC A4 / ATCC 38163 / CBS 112.46 / NRRL 194 / M139)</name>
    <name type="common">Aspergillus nidulans</name>
    <dbReference type="NCBI Taxonomy" id="227321"/>
    <lineage>
        <taxon>Eukaryota</taxon>
        <taxon>Fungi</taxon>
        <taxon>Dikarya</taxon>
        <taxon>Ascomycota</taxon>
        <taxon>Pezizomycotina</taxon>
        <taxon>Eurotiomycetes</taxon>
        <taxon>Eurotiomycetidae</taxon>
        <taxon>Eurotiales</taxon>
        <taxon>Aspergillaceae</taxon>
        <taxon>Aspergillus</taxon>
        <taxon>Aspergillus subgen. Nidulantes</taxon>
    </lineage>
</organism>
<protein>
    <submittedName>
        <fullName evidence="2">Uncharacterized protein</fullName>
    </submittedName>
</protein>
<dbReference type="Proteomes" id="UP000000560">
    <property type="component" value="Chromosome VI"/>
</dbReference>
<proteinExistence type="predicted"/>
<name>Q5AQ98_EMENI</name>
<evidence type="ECO:0000313" key="2">
    <source>
        <dbReference type="EMBL" id="CBF84311.1"/>
    </source>
</evidence>
<dbReference type="VEuPathDB" id="FungiDB:AN9532"/>
<dbReference type="EMBL" id="BN001306">
    <property type="protein sequence ID" value="CBF84311.1"/>
    <property type="molecule type" value="Genomic_DNA"/>
</dbReference>
<dbReference type="GeneID" id="3684131"/>
<reference evidence="3" key="2">
    <citation type="journal article" date="2009" name="Fungal Genet. Biol.">
        <title>The 2008 update of the Aspergillus nidulans genome annotation: a community effort.</title>
        <authorList>
            <person name="Wortman J.R."/>
            <person name="Gilsenan J.M."/>
            <person name="Joardar V."/>
            <person name="Deegan J."/>
            <person name="Clutterbuck J."/>
            <person name="Andersen M.R."/>
            <person name="Archer D."/>
            <person name="Bencina M."/>
            <person name="Braus G."/>
            <person name="Coutinho P."/>
            <person name="von Dohren H."/>
            <person name="Doonan J."/>
            <person name="Driessen A.J."/>
            <person name="Durek P."/>
            <person name="Espeso E."/>
            <person name="Fekete E."/>
            <person name="Flipphi M."/>
            <person name="Estrada C.G."/>
            <person name="Geysens S."/>
            <person name="Goldman G."/>
            <person name="de Groot P.W."/>
            <person name="Hansen K."/>
            <person name="Harris S.D."/>
            <person name="Heinekamp T."/>
            <person name="Helmstaedt K."/>
            <person name="Henrissat B."/>
            <person name="Hofmann G."/>
            <person name="Homan T."/>
            <person name="Horio T."/>
            <person name="Horiuchi H."/>
            <person name="James S."/>
            <person name="Jones M."/>
            <person name="Karaffa L."/>
            <person name="Karanyi Z."/>
            <person name="Kato M."/>
            <person name="Keller N."/>
            <person name="Kelly D.E."/>
            <person name="Kiel J.A."/>
            <person name="Kim J.M."/>
            <person name="van der Klei I.J."/>
            <person name="Klis F.M."/>
            <person name="Kovalchuk A."/>
            <person name="Krasevec N."/>
            <person name="Kubicek C.P."/>
            <person name="Liu B."/>
            <person name="Maccabe A."/>
            <person name="Meyer V."/>
            <person name="Mirabito P."/>
            <person name="Miskei M."/>
            <person name="Mos M."/>
            <person name="Mullins J."/>
            <person name="Nelson D.R."/>
            <person name="Nielsen J."/>
            <person name="Oakley B.R."/>
            <person name="Osmani S.A."/>
            <person name="Pakula T."/>
            <person name="Paszewski A."/>
            <person name="Paulsen I."/>
            <person name="Pilsyk S."/>
            <person name="Pocsi I."/>
            <person name="Punt P.J."/>
            <person name="Ram A.F."/>
            <person name="Ren Q."/>
            <person name="Robellet X."/>
            <person name="Robson G."/>
            <person name="Seiboth B."/>
            <person name="van Solingen P."/>
            <person name="Specht T."/>
            <person name="Sun J."/>
            <person name="Taheri-Talesh N."/>
            <person name="Takeshita N."/>
            <person name="Ussery D."/>
            <person name="vanKuyk P.A."/>
            <person name="Visser H."/>
            <person name="van de Vondervoort P.J."/>
            <person name="de Vries R.P."/>
            <person name="Walton J."/>
            <person name="Xiang X."/>
            <person name="Xiong Y."/>
            <person name="Zeng A.P."/>
            <person name="Brandt B.W."/>
            <person name="Cornell M.J."/>
            <person name="van den Hondel C.A."/>
            <person name="Visser J."/>
            <person name="Oliver S.G."/>
            <person name="Turner G."/>
        </authorList>
    </citation>
    <scope>GENOME REANNOTATION</scope>
    <source>
        <strain evidence="3">FGSC A4 / ATCC 38163 / CBS 112.46 / NRRL 194 / M139</strain>
    </source>
</reference>
<gene>
    <name evidence="2" type="ORF">ANIA_09532</name>
</gene>
<reference evidence="3" key="1">
    <citation type="journal article" date="2005" name="Nature">
        <title>Sequencing of Aspergillus nidulans and comparative analysis with A. fumigatus and A. oryzae.</title>
        <authorList>
            <person name="Galagan J.E."/>
            <person name="Calvo S.E."/>
            <person name="Cuomo C."/>
            <person name="Ma L.J."/>
            <person name="Wortman J.R."/>
            <person name="Batzoglou S."/>
            <person name="Lee S.I."/>
            <person name="Basturkmen M."/>
            <person name="Spevak C.C."/>
            <person name="Clutterbuck J."/>
            <person name="Kapitonov V."/>
            <person name="Jurka J."/>
            <person name="Scazzocchio C."/>
            <person name="Farman M."/>
            <person name="Butler J."/>
            <person name="Purcell S."/>
            <person name="Harris S."/>
            <person name="Braus G.H."/>
            <person name="Draht O."/>
            <person name="Busch S."/>
            <person name="D'Enfert C."/>
            <person name="Bouchier C."/>
            <person name="Goldman G.H."/>
            <person name="Bell-Pedersen D."/>
            <person name="Griffiths-Jones S."/>
            <person name="Doonan J.H."/>
            <person name="Yu J."/>
            <person name="Vienken K."/>
            <person name="Pain A."/>
            <person name="Freitag M."/>
            <person name="Selker E.U."/>
            <person name="Archer D.B."/>
            <person name="Penalva M.A."/>
            <person name="Oakley B.R."/>
            <person name="Momany M."/>
            <person name="Tanaka T."/>
            <person name="Kumagai T."/>
            <person name="Asai K."/>
            <person name="Machida M."/>
            <person name="Nierman W.C."/>
            <person name="Denning D.W."/>
            <person name="Caddick M."/>
            <person name="Hynes M."/>
            <person name="Paoletti M."/>
            <person name="Fischer R."/>
            <person name="Miller B."/>
            <person name="Dyer P."/>
            <person name="Sachs M.S."/>
            <person name="Osmani S.A."/>
            <person name="Birren B.W."/>
        </authorList>
    </citation>
    <scope>NUCLEOTIDE SEQUENCE [LARGE SCALE GENOMIC DNA]</scope>
    <source>
        <strain evidence="3">FGSC A4 / ATCC 38163 / CBS 112.46 / NRRL 194 / M139</strain>
    </source>
</reference>
<sequence>MVESGMSLIDVSEVEKSQESRIRVILRVRVYDTRLTQSEYRDKARSSETDVVVGSSGLPWDAWQRARLYYTHPQGGPTLDHHNPSSISPTGDLRGQTGAVYDVV</sequence>
<evidence type="ECO:0000256" key="1">
    <source>
        <dbReference type="SAM" id="MobiDB-lite"/>
    </source>
</evidence>
<dbReference type="RefSeq" id="XP_868914.1">
    <property type="nucleotide sequence ID" value="XM_863821.1"/>
</dbReference>
<evidence type="ECO:0000313" key="3">
    <source>
        <dbReference type="Proteomes" id="UP000000560"/>
    </source>
</evidence>
<keyword evidence="3" id="KW-1185">Reference proteome</keyword>
<dbReference type="AlphaFoldDB" id="Q5AQ98"/>